<sequence length="95" mass="10605">MDSARRLPSSACREATRQKDSTVRQQDSRASSRVTTSSFPSLEMRTEGLSFWGRMGTVSFSFISSLVLRQERRKGGGAAFISSCWVIKIINAKVR</sequence>
<proteinExistence type="predicted"/>
<feature type="region of interest" description="Disordered" evidence="1">
    <location>
        <begin position="1"/>
        <end position="39"/>
    </location>
</feature>
<evidence type="ECO:0000313" key="3">
    <source>
        <dbReference type="Proteomes" id="UP000694728"/>
    </source>
</evidence>
<dbReference type="Ensembl" id="ENSSSCT00025065073.1">
    <property type="protein sequence ID" value="ENSSSCP00025027734.1"/>
    <property type="gene ID" value="ENSSSCG00025047856.1"/>
</dbReference>
<dbReference type="Ensembl" id="ENSSSCT00045062014.1">
    <property type="protein sequence ID" value="ENSSSCP00045043616.1"/>
    <property type="gene ID" value="ENSSSCG00045036109.1"/>
</dbReference>
<organism evidence="2 3">
    <name type="scientific">Sus scrofa</name>
    <name type="common">Pig</name>
    <dbReference type="NCBI Taxonomy" id="9823"/>
    <lineage>
        <taxon>Eukaryota</taxon>
        <taxon>Metazoa</taxon>
        <taxon>Chordata</taxon>
        <taxon>Craniata</taxon>
        <taxon>Vertebrata</taxon>
        <taxon>Euteleostomi</taxon>
        <taxon>Mammalia</taxon>
        <taxon>Eutheria</taxon>
        <taxon>Laurasiatheria</taxon>
        <taxon>Artiodactyla</taxon>
        <taxon>Suina</taxon>
        <taxon>Suidae</taxon>
        <taxon>Sus</taxon>
    </lineage>
</organism>
<accession>A0A8D1L889</accession>
<evidence type="ECO:0000256" key="1">
    <source>
        <dbReference type="SAM" id="MobiDB-lite"/>
    </source>
</evidence>
<protein>
    <submittedName>
        <fullName evidence="2">Uncharacterized protein</fullName>
    </submittedName>
</protein>
<feature type="compositionally biased region" description="Polar residues" evidence="1">
    <location>
        <begin position="23"/>
        <end position="39"/>
    </location>
</feature>
<dbReference type="Proteomes" id="UP000694728">
    <property type="component" value="Unplaced"/>
</dbReference>
<dbReference type="Proteomes" id="UP000694727">
    <property type="component" value="Unplaced"/>
</dbReference>
<evidence type="ECO:0000313" key="2">
    <source>
        <dbReference type="Ensembl" id="ENSSSCP00045043616.1"/>
    </source>
</evidence>
<dbReference type="AlphaFoldDB" id="A0A8D1L889"/>
<reference evidence="2" key="1">
    <citation type="submission" date="2025-05" db="UniProtKB">
        <authorList>
            <consortium name="Ensembl"/>
        </authorList>
    </citation>
    <scope>IDENTIFICATION</scope>
</reference>
<name>A0A8D1L889_PIG</name>